<dbReference type="RefSeq" id="WP_058314252.1">
    <property type="nucleotide sequence ID" value="NZ_CYTO01000024.1"/>
</dbReference>
<dbReference type="Gene3D" id="3.30.565.10">
    <property type="entry name" value="Histidine kinase-like ATPase, C-terminal domain"/>
    <property type="match status" value="1"/>
</dbReference>
<reference evidence="3" key="1">
    <citation type="submission" date="2015-09" db="EMBL/GenBank/DDBJ databases">
        <authorList>
            <person name="Rodrigo-Torres Lidia"/>
            <person name="Arahal R.David."/>
        </authorList>
    </citation>
    <scope>NUCLEOTIDE SEQUENCE [LARGE SCALE GENOMIC DNA]</scope>
    <source>
        <strain evidence="3">CECT 5114</strain>
    </source>
</reference>
<organism evidence="2 3">
    <name type="scientific">Cognatishimia activa</name>
    <dbReference type="NCBI Taxonomy" id="1715691"/>
    <lineage>
        <taxon>Bacteria</taxon>
        <taxon>Pseudomonadati</taxon>
        <taxon>Pseudomonadota</taxon>
        <taxon>Alphaproteobacteria</taxon>
        <taxon>Rhodobacterales</taxon>
        <taxon>Paracoccaceae</taxon>
        <taxon>Cognatishimia</taxon>
    </lineage>
</organism>
<evidence type="ECO:0000313" key="2">
    <source>
        <dbReference type="EMBL" id="CUK25268.1"/>
    </source>
</evidence>
<feature type="domain" description="Histidine phosphotransferase ChpT C-terminal" evidence="1">
    <location>
        <begin position="77"/>
        <end position="187"/>
    </location>
</feature>
<dbReference type="OrthoDB" id="9803702at2"/>
<dbReference type="Pfam" id="PF10090">
    <property type="entry name" value="HPTransfase"/>
    <property type="match status" value="1"/>
</dbReference>
<evidence type="ECO:0000313" key="3">
    <source>
        <dbReference type="Proteomes" id="UP000051184"/>
    </source>
</evidence>
<dbReference type="Gene3D" id="1.10.287.130">
    <property type="match status" value="1"/>
</dbReference>
<name>A0A0P1INP8_9RHOB</name>
<keyword evidence="3" id="KW-1185">Reference proteome</keyword>
<sequence length="194" mass="21073">MIKPKLHELVASRICHDLISPIGACANGVELMAMGGGGDETALIKESAEDAVSRVRFFRFAFGLSDGQQVVSASELRTAMKAIASKKIAVVWEDASDVSRKDAQALCLALLCLERAMPRGGDVTIKHLDSNWTVTAETDHLLVTDALWTPLADGRAPEEVLPATVSFALLPVALRQIGRRMCIRLTESRILMQF</sequence>
<protein>
    <recommendedName>
        <fullName evidence="1">Histidine phosphotransferase ChpT C-terminal domain-containing protein</fullName>
    </recommendedName>
</protein>
<dbReference type="AlphaFoldDB" id="A0A0P1INP8"/>
<gene>
    <name evidence="2" type="ORF">TA5114_01061</name>
</gene>
<proteinExistence type="predicted"/>
<accession>A0A0P1INP8</accession>
<dbReference type="InterPro" id="IPR018762">
    <property type="entry name" value="ChpT_C"/>
</dbReference>
<dbReference type="InterPro" id="IPR036890">
    <property type="entry name" value="HATPase_C_sf"/>
</dbReference>
<evidence type="ECO:0000259" key="1">
    <source>
        <dbReference type="Pfam" id="PF10090"/>
    </source>
</evidence>
<dbReference type="Proteomes" id="UP000051184">
    <property type="component" value="Unassembled WGS sequence"/>
</dbReference>
<dbReference type="EMBL" id="CYUE01000012">
    <property type="protein sequence ID" value="CUK25268.1"/>
    <property type="molecule type" value="Genomic_DNA"/>
</dbReference>
<dbReference type="STRING" id="1715691.TA5113_02870"/>